<gene>
    <name evidence="1" type="ORF">SCALOS_LOCUS3380</name>
</gene>
<accession>A0ACA9L0I9</accession>
<keyword evidence="2" id="KW-1185">Reference proteome</keyword>
<comment type="caution">
    <text evidence="1">The sequence shown here is derived from an EMBL/GenBank/DDBJ whole genome shotgun (WGS) entry which is preliminary data.</text>
</comment>
<proteinExistence type="predicted"/>
<dbReference type="Proteomes" id="UP000789860">
    <property type="component" value="Unassembled WGS sequence"/>
</dbReference>
<dbReference type="EMBL" id="CAJVPM010003649">
    <property type="protein sequence ID" value="CAG8504211.1"/>
    <property type="molecule type" value="Genomic_DNA"/>
</dbReference>
<name>A0ACA9L0I9_9GLOM</name>
<evidence type="ECO:0000313" key="1">
    <source>
        <dbReference type="EMBL" id="CAG8504211.1"/>
    </source>
</evidence>
<evidence type="ECO:0000313" key="2">
    <source>
        <dbReference type="Proteomes" id="UP000789860"/>
    </source>
</evidence>
<protein>
    <submittedName>
        <fullName evidence="1">10383_t:CDS:1</fullName>
    </submittedName>
</protein>
<reference evidence="1" key="1">
    <citation type="submission" date="2021-06" db="EMBL/GenBank/DDBJ databases">
        <authorList>
            <person name="Kallberg Y."/>
            <person name="Tangrot J."/>
            <person name="Rosling A."/>
        </authorList>
    </citation>
    <scope>NUCLEOTIDE SEQUENCE</scope>
    <source>
        <strain evidence="1">AU212A</strain>
    </source>
</reference>
<sequence length="227" mass="25425">MECGQIDLAHLLNGKTGKPIKIDFIRLCWQQMLEAVYTIQLENIVHSDLKPANFIVINGSLKLIDFGIARTIPNDTTNIHREQQVGTINYMSPESIQGNNNNVNKVNNTGGKLLKLGRASDVWSLGCILYQLVYGHTPFSHLTMIEKIKSIPDPDFPIEFPPTSSLIHNFNRAHLANQENNTSQYAPVDANLLRIMKSCLKRNPKDRVTIPELLADPFLSGSHVPCN</sequence>
<organism evidence="1 2">
    <name type="scientific">Scutellospora calospora</name>
    <dbReference type="NCBI Taxonomy" id="85575"/>
    <lineage>
        <taxon>Eukaryota</taxon>
        <taxon>Fungi</taxon>
        <taxon>Fungi incertae sedis</taxon>
        <taxon>Mucoromycota</taxon>
        <taxon>Glomeromycotina</taxon>
        <taxon>Glomeromycetes</taxon>
        <taxon>Diversisporales</taxon>
        <taxon>Gigasporaceae</taxon>
        <taxon>Scutellospora</taxon>
    </lineage>
</organism>